<gene>
    <name evidence="1" type="ordered locus">MTR_1g054480</name>
</gene>
<dbReference type="Proteomes" id="UP000002051">
    <property type="component" value="Unassembled WGS sequence"/>
</dbReference>
<evidence type="ECO:0000313" key="1">
    <source>
        <dbReference type="EMBL" id="KEH41746.1"/>
    </source>
</evidence>
<sequence>MAAPNLNNVAGTSDEGKRTFQTFITPENDNIQIPPQFVETWKLNLDDQKYGWFKDPADTYLRVDTTRIMNENVIPGGKAIALHCGFNAPHKVILCYQVVDNLFYMRIVDDEGQDIPWFGAHHPTNYHAMKLADPSFVVPIGFKSLVEPGKNEGETSMPLPYDLFNDRIRQAQEDQAVAGFFEIGNEPIHVAAGNGKPEEYIWTIKVTKSVAEGKNKFGWHCNDEITEIDVLDAETGETTNRTLKTLTRTSGYVEKYLTMGWYEFVRSKNLTKLDRIALGVENPVDHVIVMVLRHKRRGL</sequence>
<name>A0A072VJG5_MEDTR</name>
<reference evidence="1 3" key="1">
    <citation type="journal article" date="2011" name="Nature">
        <title>The Medicago genome provides insight into the evolution of rhizobial symbioses.</title>
        <authorList>
            <person name="Young N.D."/>
            <person name="Debelle F."/>
            <person name="Oldroyd G.E."/>
            <person name="Geurts R."/>
            <person name="Cannon S.B."/>
            <person name="Udvardi M.K."/>
            <person name="Benedito V.A."/>
            <person name="Mayer K.F."/>
            <person name="Gouzy J."/>
            <person name="Schoof H."/>
            <person name="Van de Peer Y."/>
            <person name="Proost S."/>
            <person name="Cook D.R."/>
            <person name="Meyers B.C."/>
            <person name="Spannagl M."/>
            <person name="Cheung F."/>
            <person name="De Mita S."/>
            <person name="Krishnakumar V."/>
            <person name="Gundlach H."/>
            <person name="Zhou S."/>
            <person name="Mudge J."/>
            <person name="Bharti A.K."/>
            <person name="Murray J.D."/>
            <person name="Naoumkina M.A."/>
            <person name="Rosen B."/>
            <person name="Silverstein K.A."/>
            <person name="Tang H."/>
            <person name="Rombauts S."/>
            <person name="Zhao P.X."/>
            <person name="Zhou P."/>
            <person name="Barbe V."/>
            <person name="Bardou P."/>
            <person name="Bechner M."/>
            <person name="Bellec A."/>
            <person name="Berger A."/>
            <person name="Berges H."/>
            <person name="Bidwell S."/>
            <person name="Bisseling T."/>
            <person name="Choisne N."/>
            <person name="Couloux A."/>
            <person name="Denny R."/>
            <person name="Deshpande S."/>
            <person name="Dai X."/>
            <person name="Doyle J.J."/>
            <person name="Dudez A.M."/>
            <person name="Farmer A.D."/>
            <person name="Fouteau S."/>
            <person name="Franken C."/>
            <person name="Gibelin C."/>
            <person name="Gish J."/>
            <person name="Goldstein S."/>
            <person name="Gonzalez A.J."/>
            <person name="Green P.J."/>
            <person name="Hallab A."/>
            <person name="Hartog M."/>
            <person name="Hua A."/>
            <person name="Humphray S.J."/>
            <person name="Jeong D.H."/>
            <person name="Jing Y."/>
            <person name="Jocker A."/>
            <person name="Kenton S.M."/>
            <person name="Kim D.J."/>
            <person name="Klee K."/>
            <person name="Lai H."/>
            <person name="Lang C."/>
            <person name="Lin S."/>
            <person name="Macmil S.L."/>
            <person name="Magdelenat G."/>
            <person name="Matthews L."/>
            <person name="McCorrison J."/>
            <person name="Monaghan E.L."/>
            <person name="Mun J.H."/>
            <person name="Najar F.Z."/>
            <person name="Nicholson C."/>
            <person name="Noirot C."/>
            <person name="O'Bleness M."/>
            <person name="Paule C.R."/>
            <person name="Poulain J."/>
            <person name="Prion F."/>
            <person name="Qin B."/>
            <person name="Qu C."/>
            <person name="Retzel E.F."/>
            <person name="Riddle C."/>
            <person name="Sallet E."/>
            <person name="Samain S."/>
            <person name="Samson N."/>
            <person name="Sanders I."/>
            <person name="Saurat O."/>
            <person name="Scarpelli C."/>
            <person name="Schiex T."/>
            <person name="Segurens B."/>
            <person name="Severin A.J."/>
            <person name="Sherrier D.J."/>
            <person name="Shi R."/>
            <person name="Sims S."/>
            <person name="Singer S.R."/>
            <person name="Sinharoy S."/>
            <person name="Sterck L."/>
            <person name="Viollet A."/>
            <person name="Wang B.B."/>
            <person name="Wang K."/>
            <person name="Wang M."/>
            <person name="Wang X."/>
            <person name="Warfsmann J."/>
            <person name="Weissenbach J."/>
            <person name="White D.D."/>
            <person name="White J.D."/>
            <person name="Wiley G.B."/>
            <person name="Wincker P."/>
            <person name="Xing Y."/>
            <person name="Yang L."/>
            <person name="Yao Z."/>
            <person name="Ying F."/>
            <person name="Zhai J."/>
            <person name="Zhou L."/>
            <person name="Zuber A."/>
            <person name="Denarie J."/>
            <person name="Dixon R.A."/>
            <person name="May G.D."/>
            <person name="Schwartz D.C."/>
            <person name="Rogers J."/>
            <person name="Quetier F."/>
            <person name="Town C.D."/>
            <person name="Roe B.A."/>
        </authorList>
    </citation>
    <scope>NUCLEOTIDE SEQUENCE [LARGE SCALE GENOMIC DNA]</scope>
    <source>
        <strain evidence="1">A17</strain>
        <strain evidence="2 3">cv. Jemalong A17</strain>
    </source>
</reference>
<proteinExistence type="predicted"/>
<accession>A0A072VJG5</accession>
<keyword evidence="3" id="KW-1185">Reference proteome</keyword>
<protein>
    <submittedName>
        <fullName evidence="1 2">Uncharacterized protein</fullName>
    </submittedName>
</protein>
<dbReference type="HOGENOM" id="CLU_951133_0_0_1"/>
<dbReference type="EnsemblPlants" id="KEH41746">
    <property type="protein sequence ID" value="KEH41746"/>
    <property type="gene ID" value="MTR_1g054480"/>
</dbReference>
<organism evidence="1 3">
    <name type="scientific">Medicago truncatula</name>
    <name type="common">Barrel medic</name>
    <name type="synonym">Medicago tribuloides</name>
    <dbReference type="NCBI Taxonomy" id="3880"/>
    <lineage>
        <taxon>Eukaryota</taxon>
        <taxon>Viridiplantae</taxon>
        <taxon>Streptophyta</taxon>
        <taxon>Embryophyta</taxon>
        <taxon>Tracheophyta</taxon>
        <taxon>Spermatophyta</taxon>
        <taxon>Magnoliopsida</taxon>
        <taxon>eudicotyledons</taxon>
        <taxon>Gunneridae</taxon>
        <taxon>Pentapetalae</taxon>
        <taxon>rosids</taxon>
        <taxon>fabids</taxon>
        <taxon>Fabales</taxon>
        <taxon>Fabaceae</taxon>
        <taxon>Papilionoideae</taxon>
        <taxon>50 kb inversion clade</taxon>
        <taxon>NPAAA clade</taxon>
        <taxon>Hologalegina</taxon>
        <taxon>IRL clade</taxon>
        <taxon>Trifolieae</taxon>
        <taxon>Medicago</taxon>
    </lineage>
</organism>
<dbReference type="EMBL" id="CM001217">
    <property type="protein sequence ID" value="KEH41746.1"/>
    <property type="molecule type" value="Genomic_DNA"/>
</dbReference>
<reference evidence="2" key="3">
    <citation type="submission" date="2015-04" db="UniProtKB">
        <authorList>
            <consortium name="EnsemblPlants"/>
        </authorList>
    </citation>
    <scope>IDENTIFICATION</scope>
    <source>
        <strain evidence="2">cv. Jemalong A17</strain>
    </source>
</reference>
<evidence type="ECO:0000313" key="3">
    <source>
        <dbReference type="Proteomes" id="UP000002051"/>
    </source>
</evidence>
<evidence type="ECO:0000313" key="2">
    <source>
        <dbReference type="EnsemblPlants" id="KEH41746"/>
    </source>
</evidence>
<dbReference type="AlphaFoldDB" id="A0A072VJG5"/>
<reference evidence="1 3" key="2">
    <citation type="journal article" date="2014" name="BMC Genomics">
        <title>An improved genome release (version Mt4.0) for the model legume Medicago truncatula.</title>
        <authorList>
            <person name="Tang H."/>
            <person name="Krishnakumar V."/>
            <person name="Bidwell S."/>
            <person name="Rosen B."/>
            <person name="Chan A."/>
            <person name="Zhou S."/>
            <person name="Gentzbittel L."/>
            <person name="Childs K.L."/>
            <person name="Yandell M."/>
            <person name="Gundlach H."/>
            <person name="Mayer K.F."/>
            <person name="Schwartz D.C."/>
            <person name="Town C.D."/>
        </authorList>
    </citation>
    <scope>GENOME REANNOTATION</scope>
    <source>
        <strain evidence="1">A17</strain>
        <strain evidence="2 3">cv. Jemalong A17</strain>
    </source>
</reference>